<keyword evidence="8" id="KW-0519">Myristate</keyword>
<dbReference type="SUPFAM" id="SSF57850">
    <property type="entry name" value="RING/U-box"/>
    <property type="match status" value="1"/>
</dbReference>
<comment type="pathway">
    <text evidence="5">Protein modification; protein ubiquitination.</text>
</comment>
<dbReference type="GO" id="GO:0005768">
    <property type="term" value="C:endosome"/>
    <property type="evidence" value="ECO:0007669"/>
    <property type="project" value="UniProtKB-SubCell"/>
</dbReference>
<dbReference type="InterPro" id="IPR013083">
    <property type="entry name" value="Znf_RING/FYVE/PHD"/>
</dbReference>
<accession>A0A1E5R8Z2</accession>
<keyword evidence="14" id="KW-0862">Zinc</keyword>
<organism evidence="16 17">
    <name type="scientific">Hanseniaspora opuntiae</name>
    <dbReference type="NCBI Taxonomy" id="211096"/>
    <lineage>
        <taxon>Eukaryota</taxon>
        <taxon>Fungi</taxon>
        <taxon>Dikarya</taxon>
        <taxon>Ascomycota</taxon>
        <taxon>Saccharomycotina</taxon>
        <taxon>Saccharomycetes</taxon>
        <taxon>Saccharomycodales</taxon>
        <taxon>Saccharomycodaceae</taxon>
        <taxon>Hanseniaspora</taxon>
    </lineage>
</organism>
<reference evidence="17" key="1">
    <citation type="journal article" date="2016" name="Genome Announc.">
        <title>Genome sequences of three species of Hanseniaspora isolated from spontaneous wine fermentations.</title>
        <authorList>
            <person name="Sternes P.R."/>
            <person name="Lee D."/>
            <person name="Kutyna D.R."/>
            <person name="Borneman A.R."/>
        </authorList>
    </citation>
    <scope>NUCLEOTIDE SEQUENCE [LARGE SCALE GENOMIC DNA]</scope>
    <source>
        <strain evidence="17">AWRI3578</strain>
    </source>
</reference>
<dbReference type="Gene3D" id="3.30.40.10">
    <property type="entry name" value="Zinc/RING finger domain, C3HC4 (zinc finger)"/>
    <property type="match status" value="1"/>
</dbReference>
<dbReference type="PANTHER" id="PTHR46661">
    <property type="entry name" value="E3 UBIQUITIN-PROTEIN LIGASE ZNRF1-LIKE PROTEIN"/>
    <property type="match status" value="1"/>
</dbReference>
<evidence type="ECO:0000256" key="6">
    <source>
        <dbReference type="ARBA" id="ARBA00012483"/>
    </source>
</evidence>
<evidence type="ECO:0000256" key="3">
    <source>
        <dbReference type="ARBA" id="ARBA00004177"/>
    </source>
</evidence>
<dbReference type="InterPro" id="IPR001841">
    <property type="entry name" value="Znf_RING"/>
</dbReference>
<keyword evidence="14" id="KW-0479">Metal-binding</keyword>
<keyword evidence="13" id="KW-0449">Lipoprotein</keyword>
<evidence type="ECO:0000256" key="1">
    <source>
        <dbReference type="ARBA" id="ARBA00000900"/>
    </source>
</evidence>
<keyword evidence="7" id="KW-0808">Transferase</keyword>
<proteinExistence type="predicted"/>
<evidence type="ECO:0000256" key="9">
    <source>
        <dbReference type="ARBA" id="ARBA00022753"/>
    </source>
</evidence>
<dbReference type="GO" id="GO:0043161">
    <property type="term" value="P:proteasome-mediated ubiquitin-dependent protein catabolic process"/>
    <property type="evidence" value="ECO:0007669"/>
    <property type="project" value="TreeGrafter"/>
</dbReference>
<evidence type="ECO:0000256" key="5">
    <source>
        <dbReference type="ARBA" id="ARBA00004906"/>
    </source>
</evidence>
<dbReference type="GO" id="GO:0016020">
    <property type="term" value="C:membrane"/>
    <property type="evidence" value="ECO:0007669"/>
    <property type="project" value="UniProtKB-SubCell"/>
</dbReference>
<evidence type="ECO:0000313" key="16">
    <source>
        <dbReference type="EMBL" id="OEJ83357.1"/>
    </source>
</evidence>
<keyword evidence="11" id="KW-0472">Membrane</keyword>
<dbReference type="GO" id="GO:0070936">
    <property type="term" value="P:protein K48-linked ubiquitination"/>
    <property type="evidence" value="ECO:0007669"/>
    <property type="project" value="TreeGrafter"/>
</dbReference>
<dbReference type="SMART" id="SM00184">
    <property type="entry name" value="RING"/>
    <property type="match status" value="1"/>
</dbReference>
<keyword evidence="9" id="KW-0967">Endosome</keyword>
<evidence type="ECO:0000313" key="17">
    <source>
        <dbReference type="Proteomes" id="UP000095605"/>
    </source>
</evidence>
<sequence length="197" mass="23003">MSNHNDHAEIINEDAIWVDDSFSIIKNPLEGLIESSPHRTCTNCYNELSRTSLIKTTPIKTEDKKQIKPKDLCPVCGQSSSAKDHGSLDDCLQKTQTEYQNKTNKNNRMLVYNISQKEIEARQQKLEEQDDDNEFECPICFELFEENEKVGRLECLCMYHYDCIKAWFKKKKEKLNSKPNETYQFSRNWCPVHDALA</sequence>
<dbReference type="Pfam" id="PF13639">
    <property type="entry name" value="zf-RING_2"/>
    <property type="match status" value="1"/>
</dbReference>
<dbReference type="EC" id="2.3.2.27" evidence="6"/>
<evidence type="ECO:0000256" key="14">
    <source>
        <dbReference type="PROSITE-ProRule" id="PRU00175"/>
    </source>
</evidence>
<gene>
    <name evidence="16" type="ORF">AWRI3578_g2903</name>
</gene>
<evidence type="ECO:0000256" key="8">
    <source>
        <dbReference type="ARBA" id="ARBA00022707"/>
    </source>
</evidence>
<evidence type="ECO:0000256" key="2">
    <source>
        <dbReference type="ARBA" id="ARBA00004170"/>
    </source>
</evidence>
<protein>
    <recommendedName>
        <fullName evidence="6">RING-type E3 ubiquitin transferase</fullName>
        <ecNumber evidence="6">2.3.2.27</ecNumber>
    </recommendedName>
</protein>
<evidence type="ECO:0000256" key="11">
    <source>
        <dbReference type="ARBA" id="ARBA00023136"/>
    </source>
</evidence>
<dbReference type="AlphaFoldDB" id="A0A1E5R8Z2"/>
<feature type="domain" description="RING-type" evidence="15">
    <location>
        <begin position="137"/>
        <end position="194"/>
    </location>
</feature>
<keyword evidence="14" id="KW-0863">Zinc-finger</keyword>
<evidence type="ECO:0000256" key="7">
    <source>
        <dbReference type="ARBA" id="ARBA00022679"/>
    </source>
</evidence>
<dbReference type="GO" id="GO:0061630">
    <property type="term" value="F:ubiquitin protein ligase activity"/>
    <property type="evidence" value="ECO:0007669"/>
    <property type="project" value="UniProtKB-EC"/>
</dbReference>
<comment type="catalytic activity">
    <reaction evidence="1">
        <text>S-ubiquitinyl-[E2 ubiquitin-conjugating enzyme]-L-cysteine + [acceptor protein]-L-lysine = [E2 ubiquitin-conjugating enzyme]-L-cysteine + N(6)-ubiquitinyl-[acceptor protein]-L-lysine.</text>
        <dbReference type="EC" id="2.3.2.27"/>
    </reaction>
</comment>
<name>A0A1E5R8Z2_9ASCO</name>
<comment type="subcellular location">
    <subcellularLocation>
        <location evidence="3">Endosome</location>
    </subcellularLocation>
    <subcellularLocation>
        <location evidence="4">Lysosome</location>
    </subcellularLocation>
    <subcellularLocation>
        <location evidence="2">Membrane</location>
        <topology evidence="2">Peripheral membrane protein</topology>
    </subcellularLocation>
</comment>
<evidence type="ECO:0000256" key="12">
    <source>
        <dbReference type="ARBA" id="ARBA00023228"/>
    </source>
</evidence>
<dbReference type="PROSITE" id="PS50089">
    <property type="entry name" value="ZF_RING_2"/>
    <property type="match status" value="1"/>
</dbReference>
<dbReference type="Proteomes" id="UP000095605">
    <property type="component" value="Unassembled WGS sequence"/>
</dbReference>
<evidence type="ECO:0000256" key="4">
    <source>
        <dbReference type="ARBA" id="ARBA00004371"/>
    </source>
</evidence>
<dbReference type="GO" id="GO:0008270">
    <property type="term" value="F:zinc ion binding"/>
    <property type="evidence" value="ECO:0007669"/>
    <property type="project" value="UniProtKB-KW"/>
</dbReference>
<evidence type="ECO:0000256" key="10">
    <source>
        <dbReference type="ARBA" id="ARBA00022786"/>
    </source>
</evidence>
<dbReference type="PANTHER" id="PTHR46661:SF4">
    <property type="entry name" value="RING-TYPE DOMAIN-CONTAINING PROTEIN"/>
    <property type="match status" value="1"/>
</dbReference>
<comment type="caution">
    <text evidence="16">The sequence shown here is derived from an EMBL/GenBank/DDBJ whole genome shotgun (WGS) entry which is preliminary data.</text>
</comment>
<evidence type="ECO:0000259" key="15">
    <source>
        <dbReference type="PROSITE" id="PS50089"/>
    </source>
</evidence>
<keyword evidence="10" id="KW-0833">Ubl conjugation pathway</keyword>
<keyword evidence="17" id="KW-1185">Reference proteome</keyword>
<keyword evidence="12" id="KW-0458">Lysosome</keyword>
<dbReference type="OrthoDB" id="660555at2759"/>
<evidence type="ECO:0000256" key="13">
    <source>
        <dbReference type="ARBA" id="ARBA00023288"/>
    </source>
</evidence>
<dbReference type="EMBL" id="LPNL01000007">
    <property type="protein sequence ID" value="OEJ83357.1"/>
    <property type="molecule type" value="Genomic_DNA"/>
</dbReference>
<dbReference type="InterPro" id="IPR051878">
    <property type="entry name" value="ZNRF_ubiq-protein_ligase"/>
</dbReference>